<dbReference type="Ensembl" id="ENSCAFT00030023599.1">
    <property type="protein sequence ID" value="ENSCAFP00030020566.1"/>
    <property type="gene ID" value="ENSCAFG00030012757.1"/>
</dbReference>
<reference evidence="2" key="2">
    <citation type="submission" date="2025-08" db="UniProtKB">
        <authorList>
            <consortium name="Ensembl"/>
        </authorList>
    </citation>
    <scope>IDENTIFICATION</scope>
</reference>
<proteinExistence type="predicted"/>
<dbReference type="GO" id="GO:0005737">
    <property type="term" value="C:cytoplasm"/>
    <property type="evidence" value="ECO:0007669"/>
    <property type="project" value="InterPro"/>
</dbReference>
<sequence length="66" mass="7654">LIIRYLLQQFLKESYLSEKFGGIEGTKLDDDFKEMERKVGVTIRSVMEIIIKTTEYLQANPASRAK</sequence>
<protein>
    <recommendedName>
        <fullName evidence="1">BAR domain-containing protein</fullName>
    </recommendedName>
</protein>
<evidence type="ECO:0000259" key="1">
    <source>
        <dbReference type="Pfam" id="PF03114"/>
    </source>
</evidence>
<reference evidence="2" key="1">
    <citation type="submission" date="2019-03" db="EMBL/GenBank/DDBJ databases">
        <authorList>
            <person name="Warren W.C."/>
            <person name="Johnson G.S."/>
        </authorList>
    </citation>
    <scope>NUCLEOTIDE SEQUENCE [LARGE SCALE GENOMIC DNA]</scope>
    <source>
        <strain evidence="2">Basenji</strain>
    </source>
</reference>
<dbReference type="SUPFAM" id="SSF103657">
    <property type="entry name" value="BAR/IMD domain-like"/>
    <property type="match status" value="1"/>
</dbReference>
<dbReference type="InterPro" id="IPR027267">
    <property type="entry name" value="AH/BAR_dom_sf"/>
</dbReference>
<dbReference type="InterPro" id="IPR004148">
    <property type="entry name" value="BAR_dom"/>
</dbReference>
<dbReference type="Proteomes" id="UP000694429">
    <property type="component" value="Chromosome 12"/>
</dbReference>
<dbReference type="Gene3D" id="1.20.1270.60">
    <property type="entry name" value="Arfaptin homology (AH) domain/BAR domain"/>
    <property type="match status" value="1"/>
</dbReference>
<evidence type="ECO:0000313" key="3">
    <source>
        <dbReference type="Proteomes" id="UP000694429"/>
    </source>
</evidence>
<name>A0A8C0N2E9_CANLF</name>
<dbReference type="Pfam" id="PF03114">
    <property type="entry name" value="BAR"/>
    <property type="match status" value="1"/>
</dbReference>
<dbReference type="AlphaFoldDB" id="A0A8C0N2E9"/>
<feature type="domain" description="BAR" evidence="1">
    <location>
        <begin position="14"/>
        <end position="66"/>
    </location>
</feature>
<organism evidence="2 3">
    <name type="scientific">Canis lupus familiaris</name>
    <name type="common">Dog</name>
    <name type="synonym">Canis familiaris</name>
    <dbReference type="NCBI Taxonomy" id="9615"/>
    <lineage>
        <taxon>Eukaryota</taxon>
        <taxon>Metazoa</taxon>
        <taxon>Chordata</taxon>
        <taxon>Craniata</taxon>
        <taxon>Vertebrata</taxon>
        <taxon>Euteleostomi</taxon>
        <taxon>Mammalia</taxon>
        <taxon>Eutheria</taxon>
        <taxon>Laurasiatheria</taxon>
        <taxon>Carnivora</taxon>
        <taxon>Caniformia</taxon>
        <taxon>Canidae</taxon>
        <taxon>Canis</taxon>
    </lineage>
</organism>
<accession>A0A8C0N2E9</accession>
<evidence type="ECO:0000313" key="2">
    <source>
        <dbReference type="Ensembl" id="ENSCAFP00030020566.1"/>
    </source>
</evidence>